<dbReference type="EMBL" id="CARXXK010001085">
    <property type="protein sequence ID" value="CAI6373142.1"/>
    <property type="molecule type" value="Genomic_DNA"/>
</dbReference>
<protein>
    <recommendedName>
        <fullName evidence="3">DUF659 domain-containing protein</fullName>
    </recommendedName>
</protein>
<organism evidence="1 2">
    <name type="scientific">Macrosiphum euphorbiae</name>
    <name type="common">potato aphid</name>
    <dbReference type="NCBI Taxonomy" id="13131"/>
    <lineage>
        <taxon>Eukaryota</taxon>
        <taxon>Metazoa</taxon>
        <taxon>Ecdysozoa</taxon>
        <taxon>Arthropoda</taxon>
        <taxon>Hexapoda</taxon>
        <taxon>Insecta</taxon>
        <taxon>Pterygota</taxon>
        <taxon>Neoptera</taxon>
        <taxon>Paraneoptera</taxon>
        <taxon>Hemiptera</taxon>
        <taxon>Sternorrhyncha</taxon>
        <taxon>Aphidomorpha</taxon>
        <taxon>Aphidoidea</taxon>
        <taxon>Aphididae</taxon>
        <taxon>Macrosiphini</taxon>
        <taxon>Macrosiphum</taxon>
    </lineage>
</organism>
<dbReference type="AlphaFoldDB" id="A0AAV0XYX6"/>
<reference evidence="1 2" key="1">
    <citation type="submission" date="2023-01" db="EMBL/GenBank/DDBJ databases">
        <authorList>
            <person name="Whitehead M."/>
        </authorList>
    </citation>
    <scope>NUCLEOTIDE SEQUENCE [LARGE SCALE GENOMIC DNA]</scope>
</reference>
<keyword evidence="2" id="KW-1185">Reference proteome</keyword>
<accession>A0AAV0XYX6</accession>
<comment type="caution">
    <text evidence="1">The sequence shown here is derived from an EMBL/GenBank/DDBJ whole genome shotgun (WGS) entry which is preliminary data.</text>
</comment>
<evidence type="ECO:0008006" key="3">
    <source>
        <dbReference type="Google" id="ProtNLM"/>
    </source>
</evidence>
<dbReference type="Proteomes" id="UP001160148">
    <property type="component" value="Unassembled WGS sequence"/>
</dbReference>
<evidence type="ECO:0000313" key="1">
    <source>
        <dbReference type="EMBL" id="CAI6373142.1"/>
    </source>
</evidence>
<gene>
    <name evidence="1" type="ORF">MEUPH1_LOCUS26931</name>
</gene>
<sequence>MVVLWPNGIKHNNVLLLLTDAAPYIMCKAGKVLDTFYPRIIHLTCLVHGFHRKAETFRFQFSEVDSLISNVKKIFLKAPSRIQTFKDMYPDLTLPPEPIITRWCFNTVMSIRDILLNKTPNNKYSEIEYTPKEIMCMKYAPVTSVDVERSFSRYKAMLRPNRRHYTFENFKLYVVSNCFPHEDYDESE</sequence>
<name>A0AAV0XYX6_9HEMI</name>
<evidence type="ECO:0000313" key="2">
    <source>
        <dbReference type="Proteomes" id="UP001160148"/>
    </source>
</evidence>
<proteinExistence type="predicted"/>